<evidence type="ECO:0000256" key="1">
    <source>
        <dbReference type="ARBA" id="ARBA00023015"/>
    </source>
</evidence>
<proteinExistence type="predicted"/>
<reference evidence="5" key="1">
    <citation type="journal article" date="2013" name="Nature">
        <title>Draft genome of the wheat A-genome progenitor Triticum urartu.</title>
        <authorList>
            <person name="Ling H.Q."/>
            <person name="Zhao S."/>
            <person name="Liu D."/>
            <person name="Wang J."/>
            <person name="Sun H."/>
            <person name="Zhang C."/>
            <person name="Fan H."/>
            <person name="Li D."/>
            <person name="Dong L."/>
            <person name="Tao Y."/>
            <person name="Gao C."/>
            <person name="Wu H."/>
            <person name="Li Y."/>
            <person name="Cui Y."/>
            <person name="Guo X."/>
            <person name="Zheng S."/>
            <person name="Wang B."/>
            <person name="Yu K."/>
            <person name="Liang Q."/>
            <person name="Yang W."/>
            <person name="Lou X."/>
            <person name="Chen J."/>
            <person name="Feng M."/>
            <person name="Jian J."/>
            <person name="Zhang X."/>
            <person name="Luo G."/>
            <person name="Jiang Y."/>
            <person name="Liu J."/>
            <person name="Wang Z."/>
            <person name="Sha Y."/>
            <person name="Zhang B."/>
            <person name="Wu H."/>
            <person name="Tang D."/>
            <person name="Shen Q."/>
            <person name="Xue P."/>
            <person name="Zou S."/>
            <person name="Wang X."/>
            <person name="Liu X."/>
            <person name="Wang F."/>
            <person name="Yang Y."/>
            <person name="An X."/>
            <person name="Dong Z."/>
            <person name="Zhang K."/>
            <person name="Zhang X."/>
            <person name="Luo M.C."/>
            <person name="Dvorak J."/>
            <person name="Tong Y."/>
            <person name="Wang J."/>
            <person name="Yang H."/>
            <person name="Li Z."/>
            <person name="Wang D."/>
            <person name="Zhang A."/>
            <person name="Wang J."/>
        </authorList>
    </citation>
    <scope>NUCLEOTIDE SEQUENCE</scope>
</reference>
<dbReference type="OMA" id="NDRSCDG"/>
<organism evidence="5">
    <name type="scientific">Triticum urartu</name>
    <name type="common">Red wild einkorn</name>
    <name type="synonym">Crithodium urartu</name>
    <dbReference type="NCBI Taxonomy" id="4572"/>
    <lineage>
        <taxon>Eukaryota</taxon>
        <taxon>Viridiplantae</taxon>
        <taxon>Streptophyta</taxon>
        <taxon>Embryophyta</taxon>
        <taxon>Tracheophyta</taxon>
        <taxon>Spermatophyta</taxon>
        <taxon>Magnoliopsida</taxon>
        <taxon>Liliopsida</taxon>
        <taxon>Poales</taxon>
        <taxon>Poaceae</taxon>
        <taxon>BOP clade</taxon>
        <taxon>Pooideae</taxon>
        <taxon>Triticodae</taxon>
        <taxon>Triticeae</taxon>
        <taxon>Triticinae</taxon>
        <taxon>Triticum</taxon>
    </lineage>
</organism>
<evidence type="ECO:0000256" key="2">
    <source>
        <dbReference type="ARBA" id="ARBA00023125"/>
    </source>
</evidence>
<protein>
    <submittedName>
        <fullName evidence="5">Myb-like protein J</fullName>
    </submittedName>
</protein>
<dbReference type="SUPFAM" id="SSF46689">
    <property type="entry name" value="Homeodomain-like"/>
    <property type="match status" value="1"/>
</dbReference>
<dbReference type="eggNOG" id="KOG0724">
    <property type="taxonomic scope" value="Eukaryota"/>
</dbReference>
<dbReference type="InterPro" id="IPR001005">
    <property type="entry name" value="SANT/Myb"/>
</dbReference>
<sequence>MEQSKIIDMLDTYHPPGRTKCNYSCENPDHGMGCQGQAKNTLFLSSKPKHSRRVGTRDKIVRARNPQASIFDTSPPQDMLRRFHTFPSVMAPNSPWSAMKARVEVEDPEPVITGFNNNDRSCDGINHDKNEKPASLELRLWWPCETMQQEGTPVMEEGKQATMSVGNKVKVPENGMSIHQPVIVPSTRKLFLRGLGVYGRGKWKEISKDFVTTKTPVQVSSHAQKYFRRIKKGELERQRYSINDLELKIVKPWTIGNNSSAYQSIIFDDADNQNQSFDM</sequence>
<evidence type="ECO:0000313" key="5">
    <source>
        <dbReference type="EMBL" id="EMS49737.1"/>
    </source>
</evidence>
<keyword evidence="2" id="KW-0238">DNA-binding</keyword>
<dbReference type="NCBIfam" id="TIGR01557">
    <property type="entry name" value="myb_SHAQKYF"/>
    <property type="match status" value="1"/>
</dbReference>
<gene>
    <name evidence="5" type="ORF">TRIUR3_31684</name>
</gene>
<dbReference type="EMBL" id="KD239927">
    <property type="protein sequence ID" value="EMS49737.1"/>
    <property type="molecule type" value="Genomic_DNA"/>
</dbReference>
<dbReference type="InterPro" id="IPR017930">
    <property type="entry name" value="Myb_dom"/>
</dbReference>
<evidence type="ECO:0000256" key="4">
    <source>
        <dbReference type="ARBA" id="ARBA00023242"/>
    </source>
</evidence>
<keyword evidence="4" id="KW-0539">Nucleus</keyword>
<dbReference type="PROSITE" id="PS51294">
    <property type="entry name" value="HTH_MYB"/>
    <property type="match status" value="1"/>
</dbReference>
<dbReference type="InterPro" id="IPR017884">
    <property type="entry name" value="SANT_dom"/>
</dbReference>
<accession>M7YQM9</accession>
<evidence type="ECO:0000256" key="3">
    <source>
        <dbReference type="ARBA" id="ARBA00023163"/>
    </source>
</evidence>
<dbReference type="CDD" id="cd00167">
    <property type="entry name" value="SANT"/>
    <property type="match status" value="1"/>
</dbReference>
<dbReference type="GO" id="GO:0003677">
    <property type="term" value="F:DNA binding"/>
    <property type="evidence" value="ECO:0007669"/>
    <property type="project" value="UniProtKB-KW"/>
</dbReference>
<dbReference type="STRING" id="4572.M7YQM9"/>
<dbReference type="PROSITE" id="PS51293">
    <property type="entry name" value="SANT"/>
    <property type="match status" value="1"/>
</dbReference>
<dbReference type="InterPro" id="IPR006447">
    <property type="entry name" value="Myb_dom_plants"/>
</dbReference>
<dbReference type="InterPro" id="IPR009057">
    <property type="entry name" value="Homeodomain-like_sf"/>
</dbReference>
<name>M7YQM9_TRIUA</name>
<dbReference type="PANTHER" id="PTHR44042">
    <property type="entry name" value="DUPLICATED HOMEODOMAIN-LIKE SUPERFAMILY PROTEIN-RELATED"/>
    <property type="match status" value="1"/>
</dbReference>
<keyword evidence="3" id="KW-0804">Transcription</keyword>
<dbReference type="AlphaFoldDB" id="M7YQM9"/>
<dbReference type="PANTHER" id="PTHR44042:SF30">
    <property type="entry name" value="GENOME ASSEMBLY, CHROMOSOME: II"/>
    <property type="match status" value="1"/>
</dbReference>
<dbReference type="Gene3D" id="1.10.10.60">
    <property type="entry name" value="Homeodomain-like"/>
    <property type="match status" value="1"/>
</dbReference>
<keyword evidence="1" id="KW-0805">Transcription regulation</keyword>